<evidence type="ECO:0000256" key="1">
    <source>
        <dbReference type="ARBA" id="ARBA00000085"/>
    </source>
</evidence>
<dbReference type="SMART" id="SM00086">
    <property type="entry name" value="PAC"/>
    <property type="match status" value="3"/>
</dbReference>
<dbReference type="PRINTS" id="PR00344">
    <property type="entry name" value="BCTRLSENSOR"/>
</dbReference>
<dbReference type="SMART" id="SM00388">
    <property type="entry name" value="HisKA"/>
    <property type="match status" value="1"/>
</dbReference>
<evidence type="ECO:0000256" key="6">
    <source>
        <dbReference type="SAM" id="Coils"/>
    </source>
</evidence>
<dbReference type="NCBIfam" id="TIGR00229">
    <property type="entry name" value="sensory_box"/>
    <property type="match status" value="4"/>
</dbReference>
<dbReference type="GO" id="GO:0000155">
    <property type="term" value="F:phosphorelay sensor kinase activity"/>
    <property type="evidence" value="ECO:0007669"/>
    <property type="project" value="InterPro"/>
</dbReference>
<dbReference type="InterPro" id="IPR029016">
    <property type="entry name" value="GAF-like_dom_sf"/>
</dbReference>
<dbReference type="InterPro" id="IPR036890">
    <property type="entry name" value="HATPase_C_sf"/>
</dbReference>
<dbReference type="InterPro" id="IPR013656">
    <property type="entry name" value="PAS_4"/>
</dbReference>
<reference evidence="12" key="1">
    <citation type="submission" date="2016-10" db="EMBL/GenBank/DDBJ databases">
        <authorList>
            <person name="Varghese N."/>
            <person name="Submissions S."/>
        </authorList>
    </citation>
    <scope>NUCLEOTIDE SEQUENCE [LARGE SCALE GENOMIC DNA]</scope>
    <source>
        <strain evidence="12">CGMCC 1.10118</strain>
    </source>
</reference>
<dbReference type="Proteomes" id="UP000199170">
    <property type="component" value="Unassembled WGS sequence"/>
</dbReference>
<comment type="catalytic activity">
    <reaction evidence="1">
        <text>ATP + protein L-histidine = ADP + protein N-phospho-L-histidine.</text>
        <dbReference type="EC" id="2.7.13.3"/>
    </reaction>
</comment>
<dbReference type="InterPro" id="IPR000014">
    <property type="entry name" value="PAS"/>
</dbReference>
<evidence type="ECO:0000256" key="7">
    <source>
        <dbReference type="SAM" id="MobiDB-lite"/>
    </source>
</evidence>
<feature type="domain" description="PAC" evidence="10">
    <location>
        <begin position="424"/>
        <end position="476"/>
    </location>
</feature>
<dbReference type="SMART" id="SM00091">
    <property type="entry name" value="PAS"/>
    <property type="match status" value="4"/>
</dbReference>
<dbReference type="InterPro" id="IPR003018">
    <property type="entry name" value="GAF"/>
</dbReference>
<accession>A0A1H3DL65</accession>
<dbReference type="STRING" id="660517.SAMN04487946_101605"/>
<dbReference type="InterPro" id="IPR005467">
    <property type="entry name" value="His_kinase_dom"/>
</dbReference>
<dbReference type="CDD" id="cd00082">
    <property type="entry name" value="HisKA"/>
    <property type="match status" value="1"/>
</dbReference>
<dbReference type="SMART" id="SM00387">
    <property type="entry name" value="HATPase_c"/>
    <property type="match status" value="1"/>
</dbReference>
<feature type="domain" description="PAS" evidence="9">
    <location>
        <begin position="740"/>
        <end position="794"/>
    </location>
</feature>
<dbReference type="PROSITE" id="PS50112">
    <property type="entry name" value="PAS"/>
    <property type="match status" value="4"/>
</dbReference>
<evidence type="ECO:0000259" key="8">
    <source>
        <dbReference type="PROSITE" id="PS50109"/>
    </source>
</evidence>
<dbReference type="InterPro" id="IPR013655">
    <property type="entry name" value="PAS_fold_3"/>
</dbReference>
<evidence type="ECO:0000313" key="11">
    <source>
        <dbReference type="EMBL" id="SDX66384.1"/>
    </source>
</evidence>
<evidence type="ECO:0000256" key="5">
    <source>
        <dbReference type="ARBA" id="ARBA00022777"/>
    </source>
</evidence>
<dbReference type="Pfam" id="PF01590">
    <property type="entry name" value="GAF"/>
    <property type="match status" value="2"/>
</dbReference>
<organism evidence="11 12">
    <name type="scientific">Halobellus clavatus</name>
    <dbReference type="NCBI Taxonomy" id="660517"/>
    <lineage>
        <taxon>Archaea</taxon>
        <taxon>Methanobacteriati</taxon>
        <taxon>Methanobacteriota</taxon>
        <taxon>Stenosarchaea group</taxon>
        <taxon>Halobacteria</taxon>
        <taxon>Halobacteriales</taxon>
        <taxon>Haloferacaceae</taxon>
        <taxon>Halobellus</taxon>
    </lineage>
</organism>
<evidence type="ECO:0000256" key="2">
    <source>
        <dbReference type="ARBA" id="ARBA00012438"/>
    </source>
</evidence>
<protein>
    <recommendedName>
        <fullName evidence="2">histidine kinase</fullName>
        <ecNumber evidence="2">2.7.13.3</ecNumber>
    </recommendedName>
</protein>
<dbReference type="SUPFAM" id="SSF55781">
    <property type="entry name" value="GAF domain-like"/>
    <property type="match status" value="3"/>
</dbReference>
<keyword evidence="4" id="KW-0808">Transferase</keyword>
<evidence type="ECO:0000256" key="4">
    <source>
        <dbReference type="ARBA" id="ARBA00022679"/>
    </source>
</evidence>
<feature type="domain" description="Histidine kinase" evidence="8">
    <location>
        <begin position="1187"/>
        <end position="1400"/>
    </location>
</feature>
<dbReference type="Gene3D" id="3.30.450.20">
    <property type="entry name" value="PAS domain"/>
    <property type="match status" value="4"/>
</dbReference>
<dbReference type="SUPFAM" id="SSF47384">
    <property type="entry name" value="Homodimeric domain of signal transducing histidine kinase"/>
    <property type="match status" value="1"/>
</dbReference>
<feature type="domain" description="PAC" evidence="10">
    <location>
        <begin position="670"/>
        <end position="723"/>
    </location>
</feature>
<dbReference type="InterPro" id="IPR036097">
    <property type="entry name" value="HisK_dim/P_sf"/>
</dbReference>
<dbReference type="InterPro" id="IPR001610">
    <property type="entry name" value="PAC"/>
</dbReference>
<dbReference type="SUPFAM" id="SSF55874">
    <property type="entry name" value="ATPase domain of HSP90 chaperone/DNA topoisomerase II/histidine kinase"/>
    <property type="match status" value="1"/>
</dbReference>
<feature type="domain" description="PAS" evidence="9">
    <location>
        <begin position="473"/>
        <end position="527"/>
    </location>
</feature>
<dbReference type="SUPFAM" id="SSF55785">
    <property type="entry name" value="PYP-like sensor domain (PAS domain)"/>
    <property type="match status" value="4"/>
</dbReference>
<dbReference type="EC" id="2.7.13.3" evidence="2"/>
<name>A0A1H3DL65_9EURY</name>
<dbReference type="SMART" id="SM00065">
    <property type="entry name" value="GAF"/>
    <property type="match status" value="3"/>
</dbReference>
<keyword evidence="5" id="KW-0418">Kinase</keyword>
<dbReference type="InterPro" id="IPR003661">
    <property type="entry name" value="HisK_dim/P_dom"/>
</dbReference>
<dbReference type="InterPro" id="IPR000700">
    <property type="entry name" value="PAS-assoc_C"/>
</dbReference>
<dbReference type="FunFam" id="3.30.565.10:FF:000006">
    <property type="entry name" value="Sensor histidine kinase WalK"/>
    <property type="match status" value="1"/>
</dbReference>
<dbReference type="PROSITE" id="PS50113">
    <property type="entry name" value="PAC"/>
    <property type="match status" value="3"/>
</dbReference>
<dbReference type="Gene3D" id="3.30.450.40">
    <property type="match status" value="3"/>
</dbReference>
<sequence length="1404" mass="155482">MVSAHSSCGPPGRLLDLSAQLSRAATTESAVARTTALAEAVFDQPEVSVCAYDAGDDTVTAIGAAAPDASRGGGTPARIPESVVEHLAHRGGDRPADETPAATVDTEPQGSAGTAMLVPVGRNRVLRIGVRDPSEIDEAATSAVEGIAAVLETALARVDRDRSRPGAGDDPPMLSEEAEDCADADTAALRRLNELAADAAGCEETIEQLLSLGCDHFGLETGILTRVDGDECVARTVVDATETHEAGAVSDLGEPMSQVTLEVGETEAVAVADVAESTRRDHPVAEGVRAYIAAPVVVDDETYGTVTFSMGKPREDPFRQAELEFVRLLAQLISTELRLHRTERVARGNRDRTHQIIDMLPQLVFSKDESGEFLLVNEAVADAYGTTIDDLEGSTDADFADSPEEAEQFRADDRAVIESGDPKHIPEERLTTADGERRILETTKIPYEPIDGDGSAVLGVSTDITEFKQRERELERQSAAMEASMDGISILDADGEYVYMNRAHAAVFDYEPEELIGCSWRRIYPEDEIERIERDVFPELEREGEWRGETVGKLSDGRAVQQEITLSLLDDGGLICTNRDITDRRRREEDLRTLTERLDLAIEGADLGVWDWDLETDEVAFNEEWATMLGLSLDEIEPTLETWEQRVHPADMGSVETALEAHLTGETERYDCEHRMRTASGDWKWIRDVGEVVERDGDGNPTRAVGIHLDISEQRESRRALEEERDMFAQGPAVVFKWRNDDGWPVEYVSDNVTKTFGYTPEDLQSGEVPYATLIHDQDAARVSEEVAKHGREDVERFSHDPYRMVTKSGDVRWVQDNTKVIREDGEVTYYLGYLTDITERKRLEDSLRESKEAHREITAIGSDTDRDFGAKVEAILELGCDRLGLPYGFLNRIDDDTQHVIEASGTHPTLQAGESAPLSKAYCRRTIECDEVLNVQDAIDEGWGDDPAYEEFGLGCYIGGKIIVEGEVYGTLCFGDEASRAHAFDETERGFVELLVQWISYELRSDTVKQKLRQLNETAQRLMTNTDAAELASIGTESATSVLEMPMTCIWRYDEQADALVPGAMTEEVARVLDEQPTFEPGNSLAWQAFEDGSTRAYDDVQTVEGRYNEETPVRSEIIVPLGEHGVLISGSTQQHAFTDTDRSLLEVLAATVEEALNRAKREQDLRETRERLEQSNQELEQFAYAASHDLQEPLRTVSSYLTLLERRYGESLDDEAMEFVEIAVDGADRMREMIQALLEYSRVERRGGAFEPIEMSDVFQQVTQNLEVTIDEREATVVSPDSAGTVVGDESQLVQLFQNLVENGIKYSETDPRVEISMQHRDGIVEYAIADEGIGMDPEQSDGIFEVFQRLHTRAEFDGTGIGLSICRKIVDRHEGDIRVESTPGVGSTFVVTVPADGETRV</sequence>
<dbReference type="PANTHER" id="PTHR43304">
    <property type="entry name" value="PHYTOCHROME-LIKE PROTEIN CPH1"/>
    <property type="match status" value="1"/>
</dbReference>
<feature type="region of interest" description="Disordered" evidence="7">
    <location>
        <begin position="159"/>
        <end position="179"/>
    </location>
</feature>
<keyword evidence="12" id="KW-1185">Reference proteome</keyword>
<feature type="domain" description="PAS" evidence="9">
    <location>
        <begin position="594"/>
        <end position="666"/>
    </location>
</feature>
<dbReference type="InterPro" id="IPR052162">
    <property type="entry name" value="Sensor_kinase/Photoreceptor"/>
</dbReference>
<dbReference type="Gene3D" id="1.10.287.130">
    <property type="match status" value="1"/>
</dbReference>
<dbReference type="CDD" id="cd00130">
    <property type="entry name" value="PAS"/>
    <property type="match status" value="4"/>
</dbReference>
<dbReference type="Pfam" id="PF08447">
    <property type="entry name" value="PAS_3"/>
    <property type="match status" value="2"/>
</dbReference>
<proteinExistence type="predicted"/>
<evidence type="ECO:0000256" key="3">
    <source>
        <dbReference type="ARBA" id="ARBA00022553"/>
    </source>
</evidence>
<dbReference type="Gene3D" id="3.30.565.10">
    <property type="entry name" value="Histidine kinase-like ATPase, C-terminal domain"/>
    <property type="match status" value="1"/>
</dbReference>
<evidence type="ECO:0000259" key="9">
    <source>
        <dbReference type="PROSITE" id="PS50112"/>
    </source>
</evidence>
<feature type="region of interest" description="Disordered" evidence="7">
    <location>
        <begin position="90"/>
        <end position="113"/>
    </location>
</feature>
<dbReference type="InterPro" id="IPR003594">
    <property type="entry name" value="HATPase_dom"/>
</dbReference>
<dbReference type="InterPro" id="IPR004358">
    <property type="entry name" value="Sig_transdc_His_kin-like_C"/>
</dbReference>
<feature type="domain" description="PAC" evidence="10">
    <location>
        <begin position="799"/>
        <end position="850"/>
    </location>
</feature>
<dbReference type="RefSeq" id="WP_089764971.1">
    <property type="nucleotide sequence ID" value="NZ_FNPB01000001.1"/>
</dbReference>
<evidence type="ECO:0000313" key="12">
    <source>
        <dbReference type="Proteomes" id="UP000199170"/>
    </source>
</evidence>
<keyword evidence="6" id="KW-0175">Coiled coil</keyword>
<evidence type="ECO:0000259" key="10">
    <source>
        <dbReference type="PROSITE" id="PS50113"/>
    </source>
</evidence>
<dbReference type="Pfam" id="PF08448">
    <property type="entry name" value="PAS_4"/>
    <property type="match status" value="2"/>
</dbReference>
<dbReference type="InterPro" id="IPR035965">
    <property type="entry name" value="PAS-like_dom_sf"/>
</dbReference>
<dbReference type="PANTHER" id="PTHR43304:SF1">
    <property type="entry name" value="PAC DOMAIN-CONTAINING PROTEIN"/>
    <property type="match status" value="1"/>
</dbReference>
<gene>
    <name evidence="11" type="ORF">SAMN04487946_101605</name>
</gene>
<feature type="coiled-coil region" evidence="6">
    <location>
        <begin position="1006"/>
        <end position="1033"/>
    </location>
</feature>
<dbReference type="Pfam" id="PF00512">
    <property type="entry name" value="HisKA"/>
    <property type="match status" value="1"/>
</dbReference>
<feature type="domain" description="PAS" evidence="9">
    <location>
        <begin position="349"/>
        <end position="420"/>
    </location>
</feature>
<dbReference type="Pfam" id="PF13185">
    <property type="entry name" value="GAF_2"/>
    <property type="match status" value="1"/>
</dbReference>
<dbReference type="EMBL" id="FNPB01000001">
    <property type="protein sequence ID" value="SDX66384.1"/>
    <property type="molecule type" value="Genomic_DNA"/>
</dbReference>
<feature type="coiled-coil region" evidence="6">
    <location>
        <begin position="1144"/>
        <end position="1187"/>
    </location>
</feature>
<dbReference type="PROSITE" id="PS50109">
    <property type="entry name" value="HIS_KIN"/>
    <property type="match status" value="1"/>
</dbReference>
<keyword evidence="3" id="KW-0597">Phosphoprotein</keyword>
<dbReference type="Pfam" id="PF02518">
    <property type="entry name" value="HATPase_c"/>
    <property type="match status" value="1"/>
</dbReference>
<dbReference type="OrthoDB" id="106630at2157"/>